<name>A0AAC9IVY0_9BURK</name>
<evidence type="ECO:0000313" key="3">
    <source>
        <dbReference type="EMBL" id="APC02302.1"/>
    </source>
</evidence>
<feature type="chain" id="PRO_5042292204" evidence="2">
    <location>
        <begin position="22"/>
        <end position="104"/>
    </location>
</feature>
<feature type="signal peptide" evidence="2">
    <location>
        <begin position="1"/>
        <end position="21"/>
    </location>
</feature>
<feature type="region of interest" description="Disordered" evidence="1">
    <location>
        <begin position="57"/>
        <end position="104"/>
    </location>
</feature>
<sequence>MKIKCTLFTIYFLGFASSVSAQTSPPLGSKTFSPYTPAQLKALNSRSLTPVEGPFGATTLNGQPVTTTHSSSKYFSAPEGEEEAEALETESADPYTPMSPVMTF</sequence>
<dbReference type="Proteomes" id="UP000182060">
    <property type="component" value="Chromosome"/>
</dbReference>
<keyword evidence="2" id="KW-0732">Signal</keyword>
<reference evidence="3" key="1">
    <citation type="journal article" date="2017" name="Appl. Environ. Microbiol.">
        <title>Microdiversification of a pelagic Polynucleobacter species is mainly driven by acquisition of genomic islands from a partially interspecific gene pool.</title>
        <authorList>
            <person name="Hoetzinger M."/>
            <person name="Hahn M.W."/>
            <person name="Jezberova J."/>
            <person name="Schmidt J."/>
            <person name="Koll U."/>
        </authorList>
    </citation>
    <scope>NUCLEOTIDE SEQUENCE</scope>
    <source>
        <strain evidence="3">MWH-RechtKol4</strain>
    </source>
</reference>
<evidence type="ECO:0000256" key="2">
    <source>
        <dbReference type="SAM" id="SignalP"/>
    </source>
</evidence>
<accession>A0AAC9IVY0</accession>
<organism evidence="3 4">
    <name type="scientific">Polynucleobacter asymbioticus</name>
    <dbReference type="NCBI Taxonomy" id="576611"/>
    <lineage>
        <taxon>Bacteria</taxon>
        <taxon>Pseudomonadati</taxon>
        <taxon>Pseudomonadota</taxon>
        <taxon>Betaproteobacteria</taxon>
        <taxon>Burkholderiales</taxon>
        <taxon>Burkholderiaceae</taxon>
        <taxon>Polynucleobacter</taxon>
    </lineage>
</organism>
<evidence type="ECO:0000256" key="1">
    <source>
        <dbReference type="SAM" id="MobiDB-lite"/>
    </source>
</evidence>
<feature type="compositionally biased region" description="Polar residues" evidence="1">
    <location>
        <begin position="58"/>
        <end position="74"/>
    </location>
</feature>
<proteinExistence type="predicted"/>
<dbReference type="RefSeq" id="WP_071467630.1">
    <property type="nucleotide sequence ID" value="NZ_CP015016.1"/>
</dbReference>
<evidence type="ECO:0000313" key="4">
    <source>
        <dbReference type="Proteomes" id="UP000182060"/>
    </source>
</evidence>
<dbReference type="EMBL" id="CP015017">
    <property type="protein sequence ID" value="APC02302.1"/>
    <property type="molecule type" value="Genomic_DNA"/>
</dbReference>
<gene>
    <name evidence="3" type="ORF">AOC25_02410</name>
</gene>
<dbReference type="AlphaFoldDB" id="A0AAC9IVY0"/>
<feature type="compositionally biased region" description="Acidic residues" evidence="1">
    <location>
        <begin position="79"/>
        <end position="91"/>
    </location>
</feature>
<protein>
    <submittedName>
        <fullName evidence="3">Uncharacterized protein</fullName>
    </submittedName>
</protein>